<keyword evidence="10" id="KW-0808">Transferase</keyword>
<dbReference type="SUPFAM" id="SSF52833">
    <property type="entry name" value="Thioredoxin-like"/>
    <property type="match status" value="1"/>
</dbReference>
<evidence type="ECO:0000256" key="8">
    <source>
        <dbReference type="SAM" id="Phobius"/>
    </source>
</evidence>
<comment type="similarity">
    <text evidence="1 7">Belongs to the glutathione peroxidase family.</text>
</comment>
<evidence type="ECO:0000256" key="4">
    <source>
        <dbReference type="ARBA" id="ARBA00022797"/>
    </source>
</evidence>
<dbReference type="PROSITE" id="PS51352">
    <property type="entry name" value="THIOREDOXIN_2"/>
    <property type="match status" value="1"/>
</dbReference>
<dbReference type="InterPro" id="IPR029760">
    <property type="entry name" value="GPX_CS"/>
</dbReference>
<dbReference type="PROSITE" id="PS51355">
    <property type="entry name" value="GLUTATHIONE_PEROXID_3"/>
    <property type="match status" value="1"/>
</dbReference>
<dbReference type="InterPro" id="IPR036249">
    <property type="entry name" value="Thioredoxin-like_sf"/>
</dbReference>
<dbReference type="GO" id="GO:0006979">
    <property type="term" value="P:response to oxidative stress"/>
    <property type="evidence" value="ECO:0007669"/>
    <property type="project" value="InterPro"/>
</dbReference>
<feature type="transmembrane region" description="Helical" evidence="8">
    <location>
        <begin position="28"/>
        <end position="47"/>
    </location>
</feature>
<evidence type="ECO:0000256" key="7">
    <source>
        <dbReference type="RuleBase" id="RU000499"/>
    </source>
</evidence>
<name>A0A088M9L0_AGRSE</name>
<evidence type="ECO:0000256" key="3">
    <source>
        <dbReference type="ARBA" id="ARBA00022559"/>
    </source>
</evidence>
<dbReference type="PANTHER" id="PTHR21661">
    <property type="entry name" value="EPOXIDE HYDROLASE 1-RELATED"/>
    <property type="match status" value="1"/>
</dbReference>
<evidence type="ECO:0000256" key="5">
    <source>
        <dbReference type="ARBA" id="ARBA00022801"/>
    </source>
</evidence>
<dbReference type="InterPro" id="IPR029058">
    <property type="entry name" value="AB_hydrolase_fold"/>
</dbReference>
<sequence length="690" mass="79384">MSSRTPLTKAEKVAYALRHEKSYSWHKWFSVLAVLTIIVSLLTYYLFGMWTEPPPLPKLDLEQHWGPYPIDMKPDNSIRPFTIEFSDVIVNDLRERLLHRRSFTPPLENAGFTYGFNTHFLTQVLDFWQNKYNFKEREQFLNKYEHFVTNIQGLDIHYMHVKPKVPGNVTVVPLLLIHGWPGSIREFYEIIPKLTTPRPNQEFVFEVIAPSIPGFGFSQAPVRAGMGPIQVSVIFRNLMQRIGHDEYYVQGGDYGSAIGSVMATLFPENILGYHTNMPMVAVNTWVSIYTVLGSLWPNFIVEPSVQDRMYPLSKHIGKVIEETGYFHIQATKPDTVGIALSDSPAGLAAYILEKFSTWTNMENKKASDGALLQKFSLTHLLDNVMIYWASNTITSSMRHYVEGYKQLMFTDRIPTEVPTWGIKFKHEISFQPDSILKLKYKNYLHSSVVEDGGHFAAMELPDVLADDIFDAVHMFRTFHRKKRNNKASDKPITKESTKPDAETVNKVEKESKVNFETVNKVEKEPKVNFETAKTVYEFTVKDIQGQEVKLERYKGKVLIIVNVASHCGYTNSHYTELNELYEKYSKKGLRILAFPCNQFGGQEPGTLKEILQFTKEKKVKFDLFEKIEVNGENAHPLWKFLKRIQGGTLGDFIKWNFSKFIIDRNGVPVERFGPNTSPLELEPYLEKLLG</sequence>
<reference evidence="10" key="2">
    <citation type="journal article" date="2015" name="BMC Genomics">
        <title>Analysis of the agrotis segetum pheromone gland transcriptome in the light of Sex pheromone biosynthesis.</title>
        <authorList>
            <person name="Ding B.J."/>
            <person name="Lofstedt C."/>
        </authorList>
    </citation>
    <scope>NUCLEOTIDE SEQUENCE</scope>
    <source>
        <tissue evidence="10">Pheromone gland</tissue>
    </source>
</reference>
<keyword evidence="5" id="KW-0378">Hydrolase</keyword>
<dbReference type="CDD" id="cd00340">
    <property type="entry name" value="GSH_Peroxidase"/>
    <property type="match status" value="1"/>
</dbReference>
<dbReference type="Pfam" id="PF06441">
    <property type="entry name" value="EHN"/>
    <property type="match status" value="1"/>
</dbReference>
<evidence type="ECO:0000313" key="10">
    <source>
        <dbReference type="EMBL" id="AIN34709.1"/>
    </source>
</evidence>
<dbReference type="Pfam" id="PF00255">
    <property type="entry name" value="GSHPx"/>
    <property type="match status" value="1"/>
</dbReference>
<keyword evidence="8" id="KW-0812">Transmembrane</keyword>
<feature type="domain" description="Thioredoxin" evidence="9">
    <location>
        <begin position="529"/>
        <end position="690"/>
    </location>
</feature>
<dbReference type="PROSITE" id="PS00460">
    <property type="entry name" value="GLUTATHIONE_PEROXID_1"/>
    <property type="match status" value="1"/>
</dbReference>
<dbReference type="Gene3D" id="3.40.50.1820">
    <property type="entry name" value="alpha/beta hydrolase"/>
    <property type="match status" value="1"/>
</dbReference>
<dbReference type="GO" id="GO:0016740">
    <property type="term" value="F:transferase activity"/>
    <property type="evidence" value="ECO:0007669"/>
    <property type="project" value="UniProtKB-KW"/>
</dbReference>
<dbReference type="PANTHER" id="PTHR21661:SF35">
    <property type="entry name" value="EPOXIDE HYDROLASE"/>
    <property type="match status" value="1"/>
</dbReference>
<dbReference type="AlphaFoldDB" id="A0A088M9L0"/>
<dbReference type="InterPro" id="IPR029759">
    <property type="entry name" value="GPX_AS"/>
</dbReference>
<keyword evidence="8" id="KW-0472">Membrane</keyword>
<keyword evidence="8" id="KW-1133">Transmembrane helix</keyword>
<dbReference type="FunFam" id="3.40.30.10:FF:000025">
    <property type="entry name" value="Glutathione peroxidase"/>
    <property type="match status" value="1"/>
</dbReference>
<accession>A0A088M9L0</accession>
<evidence type="ECO:0000256" key="1">
    <source>
        <dbReference type="ARBA" id="ARBA00006926"/>
    </source>
</evidence>
<dbReference type="InterPro" id="IPR010497">
    <property type="entry name" value="Epoxide_hydro_N"/>
</dbReference>
<dbReference type="PRINTS" id="PR01011">
    <property type="entry name" value="GLUTPROXDASE"/>
</dbReference>
<dbReference type="SUPFAM" id="SSF53474">
    <property type="entry name" value="alpha/beta-Hydrolases"/>
    <property type="match status" value="1"/>
</dbReference>
<dbReference type="EMBL" id="KJ579233">
    <property type="protein sequence ID" value="AIN34709.1"/>
    <property type="molecule type" value="mRNA"/>
</dbReference>
<keyword evidence="6 7" id="KW-0560">Oxidoreductase</keyword>
<evidence type="ECO:0000256" key="6">
    <source>
        <dbReference type="ARBA" id="ARBA00023002"/>
    </source>
</evidence>
<keyword evidence="4" id="KW-0058">Aromatic hydrocarbons catabolism</keyword>
<evidence type="ECO:0000259" key="9">
    <source>
        <dbReference type="PROSITE" id="PS51352"/>
    </source>
</evidence>
<dbReference type="GO" id="GO:0004601">
    <property type="term" value="F:peroxidase activity"/>
    <property type="evidence" value="ECO:0007669"/>
    <property type="project" value="UniProtKB-KW"/>
</dbReference>
<dbReference type="InterPro" id="IPR000889">
    <property type="entry name" value="Glutathione_peroxidase"/>
</dbReference>
<protein>
    <recommendedName>
        <fullName evidence="7">Glutathione peroxidase</fullName>
    </recommendedName>
</protein>
<dbReference type="PROSITE" id="PS00763">
    <property type="entry name" value="GLUTATHIONE_PEROXID_2"/>
    <property type="match status" value="1"/>
</dbReference>
<organism evidence="10">
    <name type="scientific">Agrotis segetum</name>
    <name type="common">Turnip moth</name>
    <dbReference type="NCBI Taxonomy" id="47767"/>
    <lineage>
        <taxon>Eukaryota</taxon>
        <taxon>Metazoa</taxon>
        <taxon>Ecdysozoa</taxon>
        <taxon>Arthropoda</taxon>
        <taxon>Hexapoda</taxon>
        <taxon>Insecta</taxon>
        <taxon>Pterygota</taxon>
        <taxon>Neoptera</taxon>
        <taxon>Endopterygota</taxon>
        <taxon>Lepidoptera</taxon>
        <taxon>Glossata</taxon>
        <taxon>Ditrysia</taxon>
        <taxon>Noctuoidea</taxon>
        <taxon>Noctuidae</taxon>
        <taxon>Noctuinae</taxon>
        <taxon>Noctuini</taxon>
        <taxon>Agrotis</taxon>
    </lineage>
</organism>
<dbReference type="GO" id="GO:0097176">
    <property type="term" value="P:epoxide metabolic process"/>
    <property type="evidence" value="ECO:0007669"/>
    <property type="project" value="TreeGrafter"/>
</dbReference>
<dbReference type="GO" id="GO:0004301">
    <property type="term" value="F:epoxide hydrolase activity"/>
    <property type="evidence" value="ECO:0007669"/>
    <property type="project" value="TreeGrafter"/>
</dbReference>
<dbReference type="InterPro" id="IPR013766">
    <property type="entry name" value="Thioredoxin_domain"/>
</dbReference>
<proteinExistence type="evidence at transcript level"/>
<comment type="similarity">
    <text evidence="2">Belongs to the peptidase S33 family.</text>
</comment>
<evidence type="ECO:0000256" key="2">
    <source>
        <dbReference type="ARBA" id="ARBA00010088"/>
    </source>
</evidence>
<reference evidence="10" key="1">
    <citation type="submission" date="2014-03" db="EMBL/GenBank/DDBJ databases">
        <authorList>
            <person name="Saikia M."/>
            <person name="Chaudhari Y."/>
            <person name="Khan M."/>
            <person name="Devi D."/>
        </authorList>
    </citation>
    <scope>NUCLEOTIDE SEQUENCE</scope>
    <source>
        <tissue evidence="10">Pheromone gland</tissue>
    </source>
</reference>
<dbReference type="Gene3D" id="3.40.30.10">
    <property type="entry name" value="Glutaredoxin"/>
    <property type="match status" value="1"/>
</dbReference>
<gene>
    <name evidence="10" type="primary">ATF</name>
</gene>
<keyword evidence="3 7" id="KW-0575">Peroxidase</keyword>